<dbReference type="InterPro" id="IPR016117">
    <property type="entry name" value="ArgJ-like_dom_sf"/>
</dbReference>
<protein>
    <submittedName>
        <fullName evidence="2">P1 family peptidase</fullName>
    </submittedName>
</protein>
<sequence length="345" mass="37178">MKRIRDYGYKIGTMNTGKLNKITDVHGVKVGHQTFAKGDLHTGVTSVFPHNGNVFKEKVVGATHVINGFGKTVGSIQINELGTIETPILLTNTFNVGVCSEALIEYTLKQNPEIGRTTGTVNPFVGECNDMILNDIRAMALTKEDAHHALNKARVDFEEGATGAGTGMSCFGLKGGIGSSSRIIQYEHGTYTLGVLVLSNFGQLDQFRIDGRDIGKSLKQQLDVTSEPDKGSIMVVVATDLPVSHRQLRRVIKRSAAGISRTGSFYGNGSGDIVIGFSTDNKVPHNSSNGLQSFKAIHEDDINQAFQAVSEATEEAILNSMVTAKTTVGRGGKKIYSLRDFLPMT</sequence>
<keyword evidence="3" id="KW-1185">Reference proteome</keyword>
<evidence type="ECO:0000313" key="3">
    <source>
        <dbReference type="Proteomes" id="UP001597452"/>
    </source>
</evidence>
<organism evidence="2 3">
    <name type="scientific">Piscibacillus salipiscarius</name>
    <dbReference type="NCBI Taxonomy" id="299480"/>
    <lineage>
        <taxon>Bacteria</taxon>
        <taxon>Bacillati</taxon>
        <taxon>Bacillota</taxon>
        <taxon>Bacilli</taxon>
        <taxon>Bacillales</taxon>
        <taxon>Bacillaceae</taxon>
        <taxon>Piscibacillus</taxon>
    </lineage>
</organism>
<comment type="caution">
    <text evidence="2">The sequence shown here is derived from an EMBL/GenBank/DDBJ whole genome shotgun (WGS) entry which is preliminary data.</text>
</comment>
<dbReference type="Gene3D" id="3.60.70.12">
    <property type="entry name" value="L-amino peptidase D-ALA esterase/amidase"/>
    <property type="match status" value="1"/>
</dbReference>
<name>A0ABW5QC59_9BACI</name>
<dbReference type="Proteomes" id="UP001597452">
    <property type="component" value="Unassembled WGS sequence"/>
</dbReference>
<dbReference type="RefSeq" id="WP_377329412.1">
    <property type="nucleotide sequence ID" value="NZ_JBHUMZ010000025.1"/>
</dbReference>
<dbReference type="Pfam" id="PF03576">
    <property type="entry name" value="Peptidase_S58"/>
    <property type="match status" value="1"/>
</dbReference>
<evidence type="ECO:0000256" key="1">
    <source>
        <dbReference type="ARBA" id="ARBA00007068"/>
    </source>
</evidence>
<comment type="similarity">
    <text evidence="1">Belongs to the peptidase S58 family.</text>
</comment>
<proteinExistence type="inferred from homology"/>
<dbReference type="PANTHER" id="PTHR36512:SF3">
    <property type="entry name" value="BLR5678 PROTEIN"/>
    <property type="match status" value="1"/>
</dbReference>
<dbReference type="InterPro" id="IPR005321">
    <property type="entry name" value="Peptidase_S58_DmpA"/>
</dbReference>
<reference evidence="3" key="1">
    <citation type="journal article" date="2019" name="Int. J. Syst. Evol. Microbiol.">
        <title>The Global Catalogue of Microorganisms (GCM) 10K type strain sequencing project: providing services to taxonomists for standard genome sequencing and annotation.</title>
        <authorList>
            <consortium name="The Broad Institute Genomics Platform"/>
            <consortium name="The Broad Institute Genome Sequencing Center for Infectious Disease"/>
            <person name="Wu L."/>
            <person name="Ma J."/>
        </authorList>
    </citation>
    <scope>NUCLEOTIDE SEQUENCE [LARGE SCALE GENOMIC DNA]</scope>
    <source>
        <strain evidence="3">TISTR 1571</strain>
    </source>
</reference>
<gene>
    <name evidence="2" type="ORF">ACFSW4_11450</name>
</gene>
<dbReference type="EMBL" id="JBHUMZ010000025">
    <property type="protein sequence ID" value="MFD2639486.1"/>
    <property type="molecule type" value="Genomic_DNA"/>
</dbReference>
<dbReference type="SUPFAM" id="SSF56266">
    <property type="entry name" value="DmpA/ArgJ-like"/>
    <property type="match status" value="1"/>
</dbReference>
<evidence type="ECO:0000313" key="2">
    <source>
        <dbReference type="EMBL" id="MFD2639486.1"/>
    </source>
</evidence>
<dbReference type="PANTHER" id="PTHR36512">
    <property type="entry name" value="D-AMINOPEPTIDASE"/>
    <property type="match status" value="1"/>
</dbReference>
<dbReference type="CDD" id="cd02253">
    <property type="entry name" value="DmpA"/>
    <property type="match status" value="1"/>
</dbReference>
<accession>A0ABW5QC59</accession>